<evidence type="ECO:0000256" key="5">
    <source>
        <dbReference type="ARBA" id="ARBA00023136"/>
    </source>
</evidence>
<keyword evidence="4 6" id="KW-1133">Transmembrane helix</keyword>
<dbReference type="EMBL" id="AAOE01000006">
    <property type="protein sequence ID" value="EAR09998.1"/>
    <property type="molecule type" value="Genomic_DNA"/>
</dbReference>
<comment type="caution">
    <text evidence="7">The sequence shown here is derived from an EMBL/GenBank/DDBJ whole genome shotgun (WGS) entry which is preliminary data.</text>
</comment>
<evidence type="ECO:0000256" key="6">
    <source>
        <dbReference type="SAM" id="Phobius"/>
    </source>
</evidence>
<dbReference type="GO" id="GO:0005886">
    <property type="term" value="C:plasma membrane"/>
    <property type="evidence" value="ECO:0007669"/>
    <property type="project" value="UniProtKB-SubCell"/>
</dbReference>
<keyword evidence="2" id="KW-1003">Cell membrane</keyword>
<keyword evidence="5 6" id="KW-0472">Membrane</keyword>
<organism evidence="7 8">
    <name type="scientific">Reinekea blandensis MED297</name>
    <dbReference type="NCBI Taxonomy" id="314283"/>
    <lineage>
        <taxon>Bacteria</taxon>
        <taxon>Pseudomonadati</taxon>
        <taxon>Pseudomonadota</taxon>
        <taxon>Gammaproteobacteria</taxon>
        <taxon>Oceanospirillales</taxon>
        <taxon>Saccharospirillaceae</taxon>
        <taxon>Reinekea</taxon>
    </lineage>
</organism>
<name>A4BCR6_9GAMM</name>
<feature type="transmembrane region" description="Helical" evidence="6">
    <location>
        <begin position="29"/>
        <end position="48"/>
    </location>
</feature>
<comment type="subcellular location">
    <subcellularLocation>
        <location evidence="1">Cell membrane</location>
        <topology evidence="1">Multi-pass membrane protein</topology>
    </subcellularLocation>
</comment>
<sequence>MDLFLLGLFVLIAFWLGGTVLVDWLGWPIPGSVVGLLGLWLVLVINRGVPQWLKPPANLLIRYLTLLFVPAGVGLINHWDRLMTSGLAMVAIIAVSTLLAAVAMVGIFKITQRGS</sequence>
<evidence type="ECO:0000313" key="7">
    <source>
        <dbReference type="EMBL" id="EAR09998.1"/>
    </source>
</evidence>
<keyword evidence="8" id="KW-1185">Reference proteome</keyword>
<protein>
    <submittedName>
        <fullName evidence="7">Putative effector of murein hydrolase LrgA</fullName>
    </submittedName>
</protein>
<dbReference type="HOGENOM" id="CLU_113736_4_3_6"/>
<evidence type="ECO:0000313" key="8">
    <source>
        <dbReference type="Proteomes" id="UP000005953"/>
    </source>
</evidence>
<feature type="transmembrane region" description="Helical" evidence="6">
    <location>
        <begin position="60"/>
        <end position="79"/>
    </location>
</feature>
<keyword evidence="3 6" id="KW-0812">Transmembrane</keyword>
<dbReference type="STRING" id="314283.MED297_07916"/>
<dbReference type="Pfam" id="PF03788">
    <property type="entry name" value="LrgA"/>
    <property type="match status" value="1"/>
</dbReference>
<evidence type="ECO:0000256" key="3">
    <source>
        <dbReference type="ARBA" id="ARBA00022692"/>
    </source>
</evidence>
<evidence type="ECO:0000256" key="1">
    <source>
        <dbReference type="ARBA" id="ARBA00004651"/>
    </source>
</evidence>
<evidence type="ECO:0000256" key="4">
    <source>
        <dbReference type="ARBA" id="ARBA00022989"/>
    </source>
</evidence>
<feature type="transmembrane region" description="Helical" evidence="6">
    <location>
        <begin position="85"/>
        <end position="108"/>
    </location>
</feature>
<evidence type="ECO:0000256" key="2">
    <source>
        <dbReference type="ARBA" id="ARBA00022475"/>
    </source>
</evidence>
<dbReference type="PANTHER" id="PTHR33931">
    <property type="entry name" value="HOLIN-LIKE PROTEIN CIDA-RELATED"/>
    <property type="match status" value="1"/>
</dbReference>
<dbReference type="InterPro" id="IPR005538">
    <property type="entry name" value="LrgA/CidA"/>
</dbReference>
<dbReference type="PANTHER" id="PTHR33931:SF2">
    <property type="entry name" value="HOLIN-LIKE PROTEIN CIDA"/>
    <property type="match status" value="1"/>
</dbReference>
<accession>A4BCR6</accession>
<dbReference type="AlphaFoldDB" id="A4BCR6"/>
<keyword evidence="7" id="KW-0378">Hydrolase</keyword>
<proteinExistence type="predicted"/>
<gene>
    <name evidence="7" type="ORF">MED297_07916</name>
</gene>
<dbReference type="GO" id="GO:0016787">
    <property type="term" value="F:hydrolase activity"/>
    <property type="evidence" value="ECO:0007669"/>
    <property type="project" value="UniProtKB-KW"/>
</dbReference>
<reference evidence="7 8" key="1">
    <citation type="submission" date="2006-02" db="EMBL/GenBank/DDBJ databases">
        <authorList>
            <person name="Pinhassi J."/>
            <person name="Pedros-Alio C."/>
            <person name="Ferriera S."/>
            <person name="Johnson J."/>
            <person name="Kravitz S."/>
            <person name="Halpern A."/>
            <person name="Remington K."/>
            <person name="Beeson K."/>
            <person name="Tran B."/>
            <person name="Rogers Y.-H."/>
            <person name="Friedman R."/>
            <person name="Venter J.C."/>
        </authorList>
    </citation>
    <scope>NUCLEOTIDE SEQUENCE [LARGE SCALE GENOMIC DNA]</scope>
    <source>
        <strain evidence="7 8">MED297</strain>
    </source>
</reference>
<dbReference type="Proteomes" id="UP000005953">
    <property type="component" value="Unassembled WGS sequence"/>
</dbReference>